<sequence length="139" mass="16287">MKIVNLVEMVEFENKTQIIVTGTKVRKDVDYLSDMHKPYLIYVEGLFKEKKDRGFSKGAFTVTLFLEDGTGEWSVHSSEEDTYNFFRLSSSSKPSERSRFLCYCLNQEPVLDQMKEDFGEHSEMVRWVQHECPISLRDV</sequence>
<proteinExistence type="predicted"/>
<evidence type="ECO:0000313" key="1">
    <source>
        <dbReference type="EMBL" id="WHZ60089.1"/>
    </source>
</evidence>
<dbReference type="EMBL" id="CP126116">
    <property type="protein sequence ID" value="WHZ60089.1"/>
    <property type="molecule type" value="Genomic_DNA"/>
</dbReference>
<protein>
    <submittedName>
        <fullName evidence="1">Uncharacterized protein</fullName>
    </submittedName>
</protein>
<evidence type="ECO:0000313" key="2">
    <source>
        <dbReference type="Proteomes" id="UP001226091"/>
    </source>
</evidence>
<reference evidence="2" key="1">
    <citation type="journal article" date="2025" name="Aquaculture">
        <title>Assessment of the bioflocculant production and safety properties of Metabacillus hrfriensis sp. nov. based on phenotypic and whole-genome sequencing analysis.</title>
        <authorList>
            <person name="Zhang R."/>
            <person name="Zhao Z."/>
            <person name="Luo L."/>
            <person name="Wang S."/>
            <person name="Guo K."/>
            <person name="Xu W."/>
        </authorList>
    </citation>
    <scope>NUCLEOTIDE SEQUENCE [LARGE SCALE GENOMIC DNA]</scope>
    <source>
        <strain evidence="2">CT-WN-B3</strain>
    </source>
</reference>
<accession>A0ACD4RHY8</accession>
<organism evidence="1 2">
    <name type="scientific">Metabacillus hrfriensis</name>
    <dbReference type="NCBI Taxonomy" id="3048891"/>
    <lineage>
        <taxon>Bacteria</taxon>
        <taxon>Bacillati</taxon>
        <taxon>Bacillota</taxon>
        <taxon>Bacilli</taxon>
        <taxon>Bacillales</taxon>
        <taxon>Bacillaceae</taxon>
        <taxon>Metabacillus</taxon>
    </lineage>
</organism>
<dbReference type="Proteomes" id="UP001226091">
    <property type="component" value="Chromosome"/>
</dbReference>
<gene>
    <name evidence="1" type="ORF">QLQ22_12470</name>
</gene>
<name>A0ACD4RHY8_9BACI</name>
<keyword evidence="2" id="KW-1185">Reference proteome</keyword>